<dbReference type="Proteomes" id="UP000732380">
    <property type="component" value="Unassembled WGS sequence"/>
</dbReference>
<dbReference type="EMBL" id="SRQM01000440">
    <property type="protein sequence ID" value="KAG6110288.1"/>
    <property type="molecule type" value="Genomic_DNA"/>
</dbReference>
<evidence type="ECO:0000313" key="1">
    <source>
        <dbReference type="EMBL" id="KAG6110288.1"/>
    </source>
</evidence>
<organism evidence="1 2">
    <name type="scientific">Claviceps humidiphila</name>
    <dbReference type="NCBI Taxonomy" id="1294629"/>
    <lineage>
        <taxon>Eukaryota</taxon>
        <taxon>Fungi</taxon>
        <taxon>Dikarya</taxon>
        <taxon>Ascomycota</taxon>
        <taxon>Pezizomycotina</taxon>
        <taxon>Sordariomycetes</taxon>
        <taxon>Hypocreomycetidae</taxon>
        <taxon>Hypocreales</taxon>
        <taxon>Clavicipitaceae</taxon>
        <taxon>Claviceps</taxon>
    </lineage>
</organism>
<name>A0A9P7PXC9_9HYPO</name>
<evidence type="ECO:0000313" key="2">
    <source>
        <dbReference type="Proteomes" id="UP000732380"/>
    </source>
</evidence>
<protein>
    <submittedName>
        <fullName evidence="1">Uncharacterized protein</fullName>
    </submittedName>
</protein>
<gene>
    <name evidence="1" type="ORF">E4U13_005447</name>
</gene>
<keyword evidence="2" id="KW-1185">Reference proteome</keyword>
<dbReference type="AlphaFoldDB" id="A0A9P7PXC9"/>
<comment type="caution">
    <text evidence="1">The sequence shown here is derived from an EMBL/GenBank/DDBJ whole genome shotgun (WGS) entry which is preliminary data.</text>
</comment>
<proteinExistence type="predicted"/>
<accession>A0A9P7PXC9</accession>
<reference evidence="1 2" key="1">
    <citation type="journal article" date="2020" name="bioRxiv">
        <title>Whole genome comparisons of ergot fungi reveals the divergence and evolution of species within the genus Claviceps are the result of varying mechanisms driving genome evolution and host range expansion.</title>
        <authorList>
            <person name="Wyka S.A."/>
            <person name="Mondo S.J."/>
            <person name="Liu M."/>
            <person name="Dettman J."/>
            <person name="Nalam V."/>
            <person name="Broders K.D."/>
        </authorList>
    </citation>
    <scope>NUCLEOTIDE SEQUENCE [LARGE SCALE GENOMIC DNA]</scope>
    <source>
        <strain evidence="1 2">LM576</strain>
    </source>
</reference>
<sequence>MKHESAALIQMRTEKIGLRGFLFYRKVPDVDSPMCECWEGTDDHYHVILDCQTFAQLRPICRL</sequence>